<organism evidence="1 2">
    <name type="scientific">Subsaximicrobium wynnwilliamsii</name>
    <dbReference type="NCBI Taxonomy" id="291179"/>
    <lineage>
        <taxon>Bacteria</taxon>
        <taxon>Pseudomonadati</taxon>
        <taxon>Bacteroidota</taxon>
        <taxon>Flavobacteriia</taxon>
        <taxon>Flavobacteriales</taxon>
        <taxon>Flavobacteriaceae</taxon>
        <taxon>Subsaximicrobium</taxon>
    </lineage>
</organism>
<dbReference type="Pfam" id="PF04338">
    <property type="entry name" value="DUF481"/>
    <property type="match status" value="1"/>
</dbReference>
<keyword evidence="2" id="KW-1185">Reference proteome</keyword>
<reference evidence="1 2" key="1">
    <citation type="submission" date="2019-08" db="EMBL/GenBank/DDBJ databases">
        <title>Genomes of Subsaximicrobium wynnwilliamsii strains.</title>
        <authorList>
            <person name="Bowman J.P."/>
        </authorList>
    </citation>
    <scope>NUCLEOTIDE SEQUENCE [LARGE SCALE GENOMIC DNA]</scope>
    <source>
        <strain evidence="1 2">2-80-2</strain>
    </source>
</reference>
<gene>
    <name evidence="1" type="ORF">ESY86_14980</name>
</gene>
<dbReference type="RefSeq" id="WP_147087405.1">
    <property type="nucleotide sequence ID" value="NZ_VORM01000017.1"/>
</dbReference>
<comment type="caution">
    <text evidence="1">The sequence shown here is derived from an EMBL/GenBank/DDBJ whole genome shotgun (WGS) entry which is preliminary data.</text>
</comment>
<protein>
    <submittedName>
        <fullName evidence="1">DUF481 domain-containing protein</fullName>
    </submittedName>
</protein>
<evidence type="ECO:0000313" key="2">
    <source>
        <dbReference type="Proteomes" id="UP000321578"/>
    </source>
</evidence>
<dbReference type="EMBL" id="VORO01000018">
    <property type="protein sequence ID" value="TXD87971.1"/>
    <property type="molecule type" value="Genomic_DNA"/>
</dbReference>
<dbReference type="PROSITE" id="PS51257">
    <property type="entry name" value="PROKAR_LIPOPROTEIN"/>
    <property type="match status" value="1"/>
</dbReference>
<name>A0A5C6ZEH2_9FLAO</name>
<dbReference type="AlphaFoldDB" id="A0A5C6ZEH2"/>
<dbReference type="Proteomes" id="UP000321578">
    <property type="component" value="Unassembled WGS sequence"/>
</dbReference>
<proteinExistence type="predicted"/>
<dbReference type="InterPro" id="IPR007433">
    <property type="entry name" value="DUF481"/>
</dbReference>
<sequence length="251" mass="29267">MRFFLILILLLISMSCFSQVINIETLRKASDSAKWSGSVGLDVSLIKNTNSIFRIANKAHVQYNDQFNSWLFVNDLNFEKVEGNSLVNKGTQHLRYNRRLNQWLKWEAFAQSQYDAISEIDFRGLLGMGPRFKLSSDEDYRFYLGTLLMYEYEQATNVVSNRIEKDIRASAYLSFSLYPTESISIISTSYYQPKLKVFKDYRFSSNTAILFKIYEDLAFKTNFNFIYDAFPVSTAVPSTQYEWTNGILYSF</sequence>
<accession>A0A5C6ZEH2</accession>
<dbReference type="OrthoDB" id="5333575at2"/>
<evidence type="ECO:0000313" key="1">
    <source>
        <dbReference type="EMBL" id="TXD87971.1"/>
    </source>
</evidence>